<feature type="transmembrane region" description="Helical" evidence="1">
    <location>
        <begin position="67"/>
        <end position="94"/>
    </location>
</feature>
<evidence type="ECO:0000313" key="3">
    <source>
        <dbReference type="Proteomes" id="UP000807115"/>
    </source>
</evidence>
<organism evidence="2 3">
    <name type="scientific">Sorghum bicolor</name>
    <name type="common">Sorghum</name>
    <name type="synonym">Sorghum vulgare</name>
    <dbReference type="NCBI Taxonomy" id="4558"/>
    <lineage>
        <taxon>Eukaryota</taxon>
        <taxon>Viridiplantae</taxon>
        <taxon>Streptophyta</taxon>
        <taxon>Embryophyta</taxon>
        <taxon>Tracheophyta</taxon>
        <taxon>Spermatophyta</taxon>
        <taxon>Magnoliopsida</taxon>
        <taxon>Liliopsida</taxon>
        <taxon>Poales</taxon>
        <taxon>Poaceae</taxon>
        <taxon>PACMAD clade</taxon>
        <taxon>Panicoideae</taxon>
        <taxon>Andropogonodae</taxon>
        <taxon>Andropogoneae</taxon>
        <taxon>Sorghinae</taxon>
        <taxon>Sorghum</taxon>
    </lineage>
</organism>
<comment type="caution">
    <text evidence="2">The sequence shown here is derived from an EMBL/GenBank/DDBJ whole genome shotgun (WGS) entry which is preliminary data.</text>
</comment>
<name>A0A921QKL2_SORBI</name>
<evidence type="ECO:0000256" key="1">
    <source>
        <dbReference type="SAM" id="Phobius"/>
    </source>
</evidence>
<protein>
    <submittedName>
        <fullName evidence="2">Uncharacterized protein</fullName>
    </submittedName>
</protein>
<dbReference type="OrthoDB" id="695784at2759"/>
<keyword evidence="1" id="KW-0812">Transmembrane</keyword>
<dbReference type="KEGG" id="sbi:8070089"/>
<dbReference type="Proteomes" id="UP000807115">
    <property type="component" value="Chromosome 7"/>
</dbReference>
<feature type="transmembrane region" description="Helical" evidence="1">
    <location>
        <begin position="139"/>
        <end position="159"/>
    </location>
</feature>
<proteinExistence type="predicted"/>
<dbReference type="EMBL" id="CM027686">
    <property type="protein sequence ID" value="KAG0523608.1"/>
    <property type="molecule type" value="Genomic_DNA"/>
</dbReference>
<keyword evidence="1" id="KW-0472">Membrane</keyword>
<feature type="transmembrane region" description="Helical" evidence="1">
    <location>
        <begin position="180"/>
        <end position="202"/>
    </location>
</feature>
<accession>A0A921QKL2</accession>
<sequence>MAIAAAAAAAVHPLPPPLARRTVAWLVCTHLAWAAVDAVICLFLASMWLFFLGLATNEIGRLACGEGCAVVTAAYNLVSVAAGVTVVLVLPFSVSVLLMASMMARAQAAATTATDIEATKEPALKTSYAAVRETLCDSLALGVAASMAFTLLMLIGDLVKWDSPVMGSRRERVGSVIHDVGALGTFVVNSFVSCPIITVRIWRASRMARHAL</sequence>
<dbReference type="AlphaFoldDB" id="A0A921QKL2"/>
<reference evidence="2" key="2">
    <citation type="submission" date="2020-10" db="EMBL/GenBank/DDBJ databases">
        <authorList>
            <person name="Cooper E.A."/>
            <person name="Brenton Z.W."/>
            <person name="Flinn B.S."/>
            <person name="Jenkins J."/>
            <person name="Shu S."/>
            <person name="Flowers D."/>
            <person name="Luo F."/>
            <person name="Wang Y."/>
            <person name="Xia P."/>
            <person name="Barry K."/>
            <person name="Daum C."/>
            <person name="Lipzen A."/>
            <person name="Yoshinaga Y."/>
            <person name="Schmutz J."/>
            <person name="Saski C."/>
            <person name="Vermerris W."/>
            <person name="Kresovich S."/>
        </authorList>
    </citation>
    <scope>NUCLEOTIDE SEQUENCE</scope>
</reference>
<gene>
    <name evidence="2" type="ORF">BDA96_07G137400</name>
</gene>
<evidence type="ECO:0000313" key="2">
    <source>
        <dbReference type="EMBL" id="KAG0523608.1"/>
    </source>
</evidence>
<feature type="transmembrane region" description="Helical" evidence="1">
    <location>
        <begin position="31"/>
        <end position="55"/>
    </location>
</feature>
<keyword evidence="1" id="KW-1133">Transmembrane helix</keyword>
<reference evidence="2" key="1">
    <citation type="journal article" date="2019" name="BMC Genomics">
        <title>A new reference genome for Sorghum bicolor reveals high levels of sequence similarity between sweet and grain genotypes: implications for the genetics of sugar metabolism.</title>
        <authorList>
            <person name="Cooper E.A."/>
            <person name="Brenton Z.W."/>
            <person name="Flinn B.S."/>
            <person name="Jenkins J."/>
            <person name="Shu S."/>
            <person name="Flowers D."/>
            <person name="Luo F."/>
            <person name="Wang Y."/>
            <person name="Xia P."/>
            <person name="Barry K."/>
            <person name="Daum C."/>
            <person name="Lipzen A."/>
            <person name="Yoshinaga Y."/>
            <person name="Schmutz J."/>
            <person name="Saski C."/>
            <person name="Vermerris W."/>
            <person name="Kresovich S."/>
        </authorList>
    </citation>
    <scope>NUCLEOTIDE SEQUENCE</scope>
</reference>